<protein>
    <submittedName>
        <fullName evidence="2">Uncharacterized protein</fullName>
    </submittedName>
</protein>
<evidence type="ECO:0000313" key="3">
    <source>
        <dbReference type="Proteomes" id="UP000193675"/>
    </source>
</evidence>
<evidence type="ECO:0000256" key="1">
    <source>
        <dbReference type="SAM" id="Phobius"/>
    </source>
</evidence>
<keyword evidence="1" id="KW-0472">Membrane</keyword>
<feature type="transmembrane region" description="Helical" evidence="1">
    <location>
        <begin position="85"/>
        <end position="103"/>
    </location>
</feature>
<dbReference type="EMBL" id="NBWC01000052">
    <property type="protein sequence ID" value="ORL58317.1"/>
    <property type="molecule type" value="Genomic_DNA"/>
</dbReference>
<evidence type="ECO:0000313" key="2">
    <source>
        <dbReference type="EMBL" id="ORL58317.1"/>
    </source>
</evidence>
<keyword evidence="1" id="KW-1133">Transmembrane helix</keyword>
<keyword evidence="1" id="KW-0812">Transmembrane</keyword>
<feature type="transmembrane region" description="Helical" evidence="1">
    <location>
        <begin position="57"/>
        <end position="79"/>
    </location>
</feature>
<organism evidence="2 3">
    <name type="scientific">Pseudomonas putida</name>
    <name type="common">Arthrobacter siderocapsulatus</name>
    <dbReference type="NCBI Taxonomy" id="303"/>
    <lineage>
        <taxon>Bacteria</taxon>
        <taxon>Pseudomonadati</taxon>
        <taxon>Pseudomonadota</taxon>
        <taxon>Gammaproteobacteria</taxon>
        <taxon>Pseudomonadales</taxon>
        <taxon>Pseudomonadaceae</taxon>
        <taxon>Pseudomonas</taxon>
    </lineage>
</organism>
<reference evidence="2 3" key="1">
    <citation type="submission" date="2017-04" db="EMBL/GenBank/DDBJ databases">
        <title>Presence of VIM-2 positive Pseudomonas species in chickens and their surrounding environment.</title>
        <authorList>
            <person name="Zhang R."/>
        </authorList>
    </citation>
    <scope>NUCLEOTIDE SEQUENCE [LARGE SCALE GENOMIC DNA]</scope>
    <source>
        <strain evidence="2 3">DZ-C18</strain>
    </source>
</reference>
<dbReference type="AlphaFoldDB" id="A0A1X0ZM61"/>
<sequence length="125" mass="13747">MSETALPILEHLQEVGGLASLDLNAMFGAMLGAWLVSSSRRRLRHWGILSNDDRLKVWQRMVALALAGGVGYLFTPFVLSLVPSLSSGVAAFVAALVVIPISIKVMHWVDHADLQDIIWRWRKGG</sequence>
<proteinExistence type="predicted"/>
<accession>A0A1X0ZM61</accession>
<gene>
    <name evidence="2" type="ORF">B7H17_25865</name>
</gene>
<dbReference type="Proteomes" id="UP000193675">
    <property type="component" value="Unassembled WGS sequence"/>
</dbReference>
<dbReference type="OrthoDB" id="6694073at2"/>
<feature type="transmembrane region" description="Helical" evidence="1">
    <location>
        <begin position="15"/>
        <end position="36"/>
    </location>
</feature>
<comment type="caution">
    <text evidence="2">The sequence shown here is derived from an EMBL/GenBank/DDBJ whole genome shotgun (WGS) entry which is preliminary data.</text>
</comment>
<name>A0A1X0ZM61_PSEPU</name>